<keyword evidence="4" id="KW-1185">Reference proteome</keyword>
<dbReference type="CDD" id="cd03789">
    <property type="entry name" value="GT9_LPS_heptosyltransferase"/>
    <property type="match status" value="1"/>
</dbReference>
<dbReference type="PANTHER" id="PTHR30160:SF1">
    <property type="entry name" value="LIPOPOLYSACCHARIDE 1,2-N-ACETYLGLUCOSAMINETRANSFERASE-RELATED"/>
    <property type="match status" value="1"/>
</dbReference>
<dbReference type="eggNOG" id="COG0859">
    <property type="taxonomic scope" value="Bacteria"/>
</dbReference>
<reference evidence="3 4" key="1">
    <citation type="journal article" date="2010" name="Stand. Genomic Sci.">
        <title>Complete genome sequence of Arcobacter nitrofigilis type strain (CI).</title>
        <authorList>
            <person name="Pati A."/>
            <person name="Gronow S."/>
            <person name="Lapidus A."/>
            <person name="Copeland A."/>
            <person name="Glavina Del Rio T."/>
            <person name="Nolan M."/>
            <person name="Lucas S."/>
            <person name="Tice H."/>
            <person name="Cheng J.F."/>
            <person name="Han C."/>
            <person name="Chertkov O."/>
            <person name="Bruce D."/>
            <person name="Tapia R."/>
            <person name="Goodwin L."/>
            <person name="Pitluck S."/>
            <person name="Liolios K."/>
            <person name="Ivanova N."/>
            <person name="Mavromatis K."/>
            <person name="Chen A."/>
            <person name="Palaniappan K."/>
            <person name="Land M."/>
            <person name="Hauser L."/>
            <person name="Chang Y.J."/>
            <person name="Jeffries C.D."/>
            <person name="Detter J.C."/>
            <person name="Rohde M."/>
            <person name="Goker M."/>
            <person name="Bristow J."/>
            <person name="Eisen J.A."/>
            <person name="Markowitz V."/>
            <person name="Hugenholtz P."/>
            <person name="Klenk H.P."/>
            <person name="Kyrpides N.C."/>
        </authorList>
    </citation>
    <scope>NUCLEOTIDE SEQUENCE [LARGE SCALE GENOMIC DNA]</scope>
    <source>
        <strain evidence="4">ATCC 33309 / DSM 7299 / CCUG 15893 / LMG 7604 / NCTC 12251 / CI</strain>
    </source>
</reference>
<protein>
    <submittedName>
        <fullName evidence="3">Glycosyl transferase family 9</fullName>
    </submittedName>
</protein>
<dbReference type="GO" id="GO:0005829">
    <property type="term" value="C:cytosol"/>
    <property type="evidence" value="ECO:0007669"/>
    <property type="project" value="TreeGrafter"/>
</dbReference>
<dbReference type="Proteomes" id="UP000000939">
    <property type="component" value="Chromosome"/>
</dbReference>
<dbReference type="HOGENOM" id="CLU_038371_3_1_7"/>
<dbReference type="GO" id="GO:0008713">
    <property type="term" value="F:ADP-heptose-lipopolysaccharide heptosyltransferase activity"/>
    <property type="evidence" value="ECO:0007669"/>
    <property type="project" value="TreeGrafter"/>
</dbReference>
<dbReference type="EMBL" id="CP001999">
    <property type="protein sequence ID" value="ADG93897.1"/>
    <property type="molecule type" value="Genomic_DNA"/>
</dbReference>
<dbReference type="Pfam" id="PF01075">
    <property type="entry name" value="Glyco_transf_9"/>
    <property type="match status" value="1"/>
</dbReference>
<name>D5V0T5_ARCNC</name>
<evidence type="ECO:0000313" key="3">
    <source>
        <dbReference type="EMBL" id="ADG93897.1"/>
    </source>
</evidence>
<dbReference type="KEGG" id="ant:Arnit_2246"/>
<dbReference type="InterPro" id="IPR051199">
    <property type="entry name" value="LPS_LOS_Heptosyltrfase"/>
</dbReference>
<keyword evidence="1" id="KW-0328">Glycosyltransferase</keyword>
<dbReference type="STRING" id="572480.Arnit_2246"/>
<dbReference type="PANTHER" id="PTHR30160">
    <property type="entry name" value="TETRAACYLDISACCHARIDE 4'-KINASE-RELATED"/>
    <property type="match status" value="1"/>
</dbReference>
<dbReference type="AlphaFoldDB" id="D5V0T5"/>
<dbReference type="RefSeq" id="WP_013136042.1">
    <property type="nucleotide sequence ID" value="NC_014166.1"/>
</dbReference>
<organism evidence="3 4">
    <name type="scientific">Arcobacter nitrofigilis (strain ATCC 33309 / DSM 7299 / CCUG 15893 / LMG 7604 / NCTC 12251 / CI)</name>
    <name type="common">Campylobacter nitrofigilis</name>
    <dbReference type="NCBI Taxonomy" id="572480"/>
    <lineage>
        <taxon>Bacteria</taxon>
        <taxon>Pseudomonadati</taxon>
        <taxon>Campylobacterota</taxon>
        <taxon>Epsilonproteobacteria</taxon>
        <taxon>Campylobacterales</taxon>
        <taxon>Arcobacteraceae</taxon>
        <taxon>Arcobacter</taxon>
    </lineage>
</organism>
<dbReference type="GO" id="GO:0009244">
    <property type="term" value="P:lipopolysaccharide core region biosynthetic process"/>
    <property type="evidence" value="ECO:0007669"/>
    <property type="project" value="TreeGrafter"/>
</dbReference>
<dbReference type="Gene3D" id="3.40.50.2000">
    <property type="entry name" value="Glycogen Phosphorylase B"/>
    <property type="match status" value="2"/>
</dbReference>
<accession>D5V0T5</accession>
<sequence length="317" mass="36789">MINIKDKKILLIRNDNVGDLICTTPAIEALKKRYPNNQIDIVVNSYNFDAIYNNPFIDKIYCYTKPKHKKSFFDKLKAGLGKLKILLDIKKENYEVVIVFRSGYSKSAELFSNITKAKYKIGVKNPKGKDNFTIHIEADHSKNEVEFCFDCLKEFGVNYLDEKTRYFIEEKLTNKYLEYKDYILFHISSRINENRYDKEKFKQVFDELIGYKILVSAEPDDFESAIWLEQNTKAKFIKTKSLQDLGGLIKNVKLFVTLDGGAMHLGPAVGTKTISISGKTNMDKWYPWGYKNLVIQDESKIANNIHKNRIVKVIDEN</sequence>
<gene>
    <name evidence="3" type="ordered locus">Arnit_2246</name>
</gene>
<keyword evidence="2 3" id="KW-0808">Transferase</keyword>
<proteinExistence type="predicted"/>
<dbReference type="InterPro" id="IPR002201">
    <property type="entry name" value="Glyco_trans_9"/>
</dbReference>
<evidence type="ECO:0000256" key="1">
    <source>
        <dbReference type="ARBA" id="ARBA00022676"/>
    </source>
</evidence>
<evidence type="ECO:0000313" key="4">
    <source>
        <dbReference type="Proteomes" id="UP000000939"/>
    </source>
</evidence>
<dbReference type="SUPFAM" id="SSF53756">
    <property type="entry name" value="UDP-Glycosyltransferase/glycogen phosphorylase"/>
    <property type="match status" value="1"/>
</dbReference>
<evidence type="ECO:0000256" key="2">
    <source>
        <dbReference type="ARBA" id="ARBA00022679"/>
    </source>
</evidence>
<dbReference type="CAZy" id="GT9">
    <property type="family name" value="Glycosyltransferase Family 9"/>
</dbReference>